<dbReference type="RefSeq" id="WP_086048403.1">
    <property type="nucleotide sequence ID" value="NZ_CP017893.1"/>
</dbReference>
<keyword evidence="1" id="KW-0472">Membrane</keyword>
<feature type="transmembrane region" description="Helical" evidence="1">
    <location>
        <begin position="12"/>
        <end position="29"/>
    </location>
</feature>
<organism evidence="2">
    <name type="scientific">Vibrio alginolyticus</name>
    <dbReference type="NCBI Taxonomy" id="663"/>
    <lineage>
        <taxon>Bacteria</taxon>
        <taxon>Pseudomonadati</taxon>
        <taxon>Pseudomonadota</taxon>
        <taxon>Gammaproteobacteria</taxon>
        <taxon>Vibrionales</taxon>
        <taxon>Vibrionaceae</taxon>
        <taxon>Vibrio</taxon>
    </lineage>
</organism>
<keyword evidence="1" id="KW-0812">Transmembrane</keyword>
<proteinExistence type="predicted"/>
<dbReference type="EMBL" id="CP017904">
    <property type="protein sequence ID" value="ARP21783.1"/>
    <property type="molecule type" value="Genomic_DNA"/>
</dbReference>
<evidence type="ECO:0000256" key="1">
    <source>
        <dbReference type="SAM" id="Phobius"/>
    </source>
</evidence>
<sequence>MGNKQKKKDNKVAIIILVVCFAILTYKLSPHIKPLFSSIGFSFNSAVAESKPHSAGIESSERLQQQEVKAKELANKIVDGKMYIDTHIPKPPSYNDAPQFDKIMAVWNVVARVNEKGRENAYVWAGLKLDDASRREVINVKRLQQVELEIDAEMAETSARIAKYESEGVDSGSNGKTKFIGASGSASTDELGKLLAGGENGSQLDMVIASSKEDQIELRALVKDKAYIVVNNKTFPHARKGQTVANRYEVLKIDKQLECVHLADLKTEDRDEIAPICLN</sequence>
<dbReference type="AlphaFoldDB" id="A0A1W6U149"/>
<evidence type="ECO:0000313" key="2">
    <source>
        <dbReference type="EMBL" id="ARP21783.1"/>
    </source>
</evidence>
<protein>
    <submittedName>
        <fullName evidence="2">Uncharacterized protein</fullName>
    </submittedName>
</protein>
<keyword evidence="2" id="KW-0614">Plasmid</keyword>
<accession>A0A1W6U149</accession>
<geneLocation type="plasmid" evidence="2">
    <name>pL289</name>
</geneLocation>
<name>A0A1W6U149_VIBAL</name>
<gene>
    <name evidence="2" type="ORF">K05K4_50810</name>
</gene>
<reference evidence="2" key="1">
    <citation type="submission" date="2016-10" db="EMBL/GenBank/DDBJ databases">
        <title>The High Quality Genome of Vibrio alginolyticus K01M1.</title>
        <authorList>
            <person name="Wendling C."/>
            <person name="Chibani C.M."/>
            <person name="Hertel R."/>
            <person name="Sproer C."/>
            <person name="Bunk B."/>
            <person name="Overmann J."/>
            <person name="Roth O."/>
            <person name="Liesegang H."/>
        </authorList>
    </citation>
    <scope>NUCLEOTIDE SEQUENCE</scope>
    <source>
        <strain evidence="2">K05K4</strain>
        <plasmid evidence="2">pL289</plasmid>
    </source>
</reference>
<keyword evidence="1" id="KW-1133">Transmembrane helix</keyword>